<evidence type="ECO:0000313" key="2">
    <source>
        <dbReference type="EMBL" id="CAH1802414.1"/>
    </source>
</evidence>
<comment type="caution">
    <text evidence="2">The sequence shown here is derived from an EMBL/GenBank/DDBJ whole genome shotgun (WGS) entry which is preliminary data.</text>
</comment>
<sequence>MSDIEDIEPDAGTNLTDSAEQQTGNGIITRDGRNTYRCKILSSLLILVIMIIVIVIVIVASVRKYGQNEIPPLPTPVASSPFTPSTPSTLNTTKDVDMVDVTTDNIRKKGTNHFMCKKFPHALPTLCNNTNEH</sequence>
<proteinExistence type="predicted"/>
<feature type="transmembrane region" description="Helical" evidence="1">
    <location>
        <begin position="40"/>
        <end position="62"/>
    </location>
</feature>
<keyword evidence="1" id="KW-0812">Transmembrane</keyword>
<name>A0A8S4Q777_OWEFU</name>
<dbReference type="AlphaFoldDB" id="A0A8S4Q777"/>
<gene>
    <name evidence="2" type="ORF">OFUS_LOCUS26095</name>
</gene>
<keyword evidence="3" id="KW-1185">Reference proteome</keyword>
<evidence type="ECO:0000256" key="1">
    <source>
        <dbReference type="SAM" id="Phobius"/>
    </source>
</evidence>
<dbReference type="EMBL" id="CAIIXF020000012">
    <property type="protein sequence ID" value="CAH1802414.1"/>
    <property type="molecule type" value="Genomic_DNA"/>
</dbReference>
<reference evidence="2" key="1">
    <citation type="submission" date="2022-03" db="EMBL/GenBank/DDBJ databases">
        <authorList>
            <person name="Martin C."/>
        </authorList>
    </citation>
    <scope>NUCLEOTIDE SEQUENCE</scope>
</reference>
<dbReference type="Proteomes" id="UP000749559">
    <property type="component" value="Unassembled WGS sequence"/>
</dbReference>
<keyword evidence="1" id="KW-1133">Transmembrane helix</keyword>
<organism evidence="2 3">
    <name type="scientific">Owenia fusiformis</name>
    <name type="common">Polychaete worm</name>
    <dbReference type="NCBI Taxonomy" id="6347"/>
    <lineage>
        <taxon>Eukaryota</taxon>
        <taxon>Metazoa</taxon>
        <taxon>Spiralia</taxon>
        <taxon>Lophotrochozoa</taxon>
        <taxon>Annelida</taxon>
        <taxon>Polychaeta</taxon>
        <taxon>Sedentaria</taxon>
        <taxon>Canalipalpata</taxon>
        <taxon>Sabellida</taxon>
        <taxon>Oweniida</taxon>
        <taxon>Oweniidae</taxon>
        <taxon>Owenia</taxon>
    </lineage>
</organism>
<keyword evidence="1" id="KW-0472">Membrane</keyword>
<protein>
    <submittedName>
        <fullName evidence="2">Uncharacterized protein</fullName>
    </submittedName>
</protein>
<evidence type="ECO:0000313" key="3">
    <source>
        <dbReference type="Proteomes" id="UP000749559"/>
    </source>
</evidence>
<accession>A0A8S4Q777</accession>